<reference evidence="2 3" key="1">
    <citation type="submission" date="2016-10" db="EMBL/GenBank/DDBJ databases">
        <authorList>
            <person name="Varghese N."/>
            <person name="Submissions S."/>
        </authorList>
    </citation>
    <scope>NUCLEOTIDE SEQUENCE [LARGE SCALE GENOMIC DNA]</scope>
    <source>
        <strain evidence="2 3">CGMCC 1.7734</strain>
    </source>
</reference>
<dbReference type="EMBL" id="FOEH01000003">
    <property type="protein sequence ID" value="SEQ42593.1"/>
    <property type="molecule type" value="Genomic_DNA"/>
</dbReference>
<name>A0A1H9FYB5_9BACI</name>
<dbReference type="Pfam" id="PF10737">
    <property type="entry name" value="GerPC"/>
    <property type="match status" value="1"/>
</dbReference>
<keyword evidence="3" id="KW-1185">Reference proteome</keyword>
<dbReference type="RefSeq" id="WP_092504489.1">
    <property type="nucleotide sequence ID" value="NZ_FOEH01000003.1"/>
</dbReference>
<dbReference type="InterPro" id="IPR019673">
    <property type="entry name" value="Spore_germination_GerPC"/>
</dbReference>
<organism evidence="2 3">
    <name type="scientific">Virgibacillus subterraneus</name>
    <dbReference type="NCBI Taxonomy" id="621109"/>
    <lineage>
        <taxon>Bacteria</taxon>
        <taxon>Bacillati</taxon>
        <taxon>Bacillota</taxon>
        <taxon>Bacilli</taxon>
        <taxon>Bacillales</taxon>
        <taxon>Bacillaceae</taxon>
        <taxon>Virgibacillus</taxon>
    </lineage>
</organism>
<feature type="coiled-coil region" evidence="1">
    <location>
        <begin position="8"/>
        <end position="42"/>
    </location>
</feature>
<gene>
    <name evidence="2" type="ORF">SAMN05216232_2370</name>
</gene>
<keyword evidence="1" id="KW-0175">Coiled coil</keyword>
<accession>A0A1H9FYB5</accession>
<dbReference type="Proteomes" id="UP000198733">
    <property type="component" value="Unassembled WGS sequence"/>
</dbReference>
<proteinExistence type="predicted"/>
<evidence type="ECO:0000256" key="1">
    <source>
        <dbReference type="SAM" id="Coils"/>
    </source>
</evidence>
<sequence>MNSWNNYMYNLLQRIEEQDRKIRSLESRVEKFEQKESNHNNIEKIEYHFDQLKIENLDGTLHIGLSPNDLKDIEDLSVPPGKTPVKQQLLSDLNRYLKEHGLNLIRNIADQNHFSIDNTDPSILIEDMAKQLPERITFYEEESKRKNQNLSEDQRKQFIMEQIKNEIHHSLTTYMERNDSENEYGSS</sequence>
<evidence type="ECO:0000313" key="2">
    <source>
        <dbReference type="EMBL" id="SEQ42593.1"/>
    </source>
</evidence>
<evidence type="ECO:0000313" key="3">
    <source>
        <dbReference type="Proteomes" id="UP000198733"/>
    </source>
</evidence>
<protein>
    <submittedName>
        <fullName evidence="2">Spore germination protein PC</fullName>
    </submittedName>
</protein>
<comment type="caution">
    <text evidence="2">The sequence shown here is derived from an EMBL/GenBank/DDBJ whole genome shotgun (WGS) entry which is preliminary data.</text>
</comment>